<dbReference type="EMBL" id="KV417663">
    <property type="protein sequence ID" value="KZP11462.1"/>
    <property type="molecule type" value="Genomic_DNA"/>
</dbReference>
<accession>A0A166AC76</accession>
<protein>
    <recommendedName>
        <fullName evidence="1">HNH nuclease domain-containing protein</fullName>
    </recommendedName>
</protein>
<evidence type="ECO:0000313" key="3">
    <source>
        <dbReference type="Proteomes" id="UP000076532"/>
    </source>
</evidence>
<organism evidence="2 3">
    <name type="scientific">Athelia psychrophila</name>
    <dbReference type="NCBI Taxonomy" id="1759441"/>
    <lineage>
        <taxon>Eukaryota</taxon>
        <taxon>Fungi</taxon>
        <taxon>Dikarya</taxon>
        <taxon>Basidiomycota</taxon>
        <taxon>Agaricomycotina</taxon>
        <taxon>Agaricomycetes</taxon>
        <taxon>Agaricomycetidae</taxon>
        <taxon>Atheliales</taxon>
        <taxon>Atheliaceae</taxon>
        <taxon>Athelia</taxon>
    </lineage>
</organism>
<dbReference type="AlphaFoldDB" id="A0A166AC76"/>
<gene>
    <name evidence="2" type="ORF">FIBSPDRAFT_871378</name>
</gene>
<proteinExistence type="predicted"/>
<evidence type="ECO:0000259" key="1">
    <source>
        <dbReference type="Pfam" id="PF13391"/>
    </source>
</evidence>
<evidence type="ECO:0000313" key="2">
    <source>
        <dbReference type="EMBL" id="KZP11462.1"/>
    </source>
</evidence>
<dbReference type="OrthoDB" id="3269637at2759"/>
<name>A0A166AC76_9AGAM</name>
<dbReference type="InterPro" id="IPR003615">
    <property type="entry name" value="HNH_nuc"/>
</dbReference>
<sequence length="379" mass="42702">MATTPPPQIKVYIPLPLTVALDLNVDPTNWRWAHCLTIPLEKLAALQLSRRPYKWIRYAIGAVVGAEGVLSTSSDSHNAVEEDTVTLPESADLYYHISDEEKRRIFLVDTHARHTNVTSSVQTNLRIDFREDVARRDGGRCILIGYPGYVCDAVHLLPHSKGDEYIETYTKRRSRDPDEEDIIREIDNTRNGLFLNKSAHPALGRDLAFLVTPNFAMNTTDIDPTASPTAKRFTSHVFDSNIPPAFFKGSFQISDTSESPPAILFDAVYASAVLHHFGAPTLENDISAAWKDALCPTMNVKTKQDQDQERDKRHEVRREARQRFDAFDVILALPYILTSREEVQAVLTEAKDNAEAAEQSCGREKVDAWMKQIPAYSLH</sequence>
<feature type="domain" description="HNH nuclease" evidence="1">
    <location>
        <begin position="141"/>
        <end position="205"/>
    </location>
</feature>
<dbReference type="Proteomes" id="UP000076532">
    <property type="component" value="Unassembled WGS sequence"/>
</dbReference>
<feature type="non-terminal residue" evidence="2">
    <location>
        <position position="1"/>
    </location>
</feature>
<dbReference type="Pfam" id="PF13391">
    <property type="entry name" value="HNH_2"/>
    <property type="match status" value="1"/>
</dbReference>
<keyword evidence="3" id="KW-1185">Reference proteome</keyword>
<reference evidence="2 3" key="1">
    <citation type="journal article" date="2016" name="Mol. Biol. Evol.">
        <title>Comparative Genomics of Early-Diverging Mushroom-Forming Fungi Provides Insights into the Origins of Lignocellulose Decay Capabilities.</title>
        <authorList>
            <person name="Nagy L.G."/>
            <person name="Riley R."/>
            <person name="Tritt A."/>
            <person name="Adam C."/>
            <person name="Daum C."/>
            <person name="Floudas D."/>
            <person name="Sun H."/>
            <person name="Yadav J.S."/>
            <person name="Pangilinan J."/>
            <person name="Larsson K.H."/>
            <person name="Matsuura K."/>
            <person name="Barry K."/>
            <person name="Labutti K."/>
            <person name="Kuo R."/>
            <person name="Ohm R.A."/>
            <person name="Bhattacharya S.S."/>
            <person name="Shirouzu T."/>
            <person name="Yoshinaga Y."/>
            <person name="Martin F.M."/>
            <person name="Grigoriev I.V."/>
            <person name="Hibbett D.S."/>
        </authorList>
    </citation>
    <scope>NUCLEOTIDE SEQUENCE [LARGE SCALE GENOMIC DNA]</scope>
    <source>
        <strain evidence="2 3">CBS 109695</strain>
    </source>
</reference>